<dbReference type="PANTHER" id="PTHR48111">
    <property type="entry name" value="REGULATOR OF RPOS"/>
    <property type="match status" value="1"/>
</dbReference>
<accession>A0A479ZQ69</accession>
<dbReference type="Pfam" id="PF00990">
    <property type="entry name" value="GGDEF"/>
    <property type="match status" value="1"/>
</dbReference>
<evidence type="ECO:0000256" key="2">
    <source>
        <dbReference type="PROSITE-ProRule" id="PRU00110"/>
    </source>
</evidence>
<dbReference type="GO" id="GO:0000976">
    <property type="term" value="F:transcription cis-regulatory region binding"/>
    <property type="evidence" value="ECO:0007669"/>
    <property type="project" value="TreeGrafter"/>
</dbReference>
<dbReference type="CDD" id="cd00156">
    <property type="entry name" value="REC"/>
    <property type="match status" value="2"/>
</dbReference>
<sequence>MKILLVEDDQTTAKILAQELTTYHYTVETVADGSMGLELVQAIHYDLLLLDIILPNLDGISLCRQLRSLGLQIPILLLSAKENITDRVRGLEAGADDYLTKPYELSELIARIQALLRRGNSTLKTVLTWENLQLHPDAYQVTYQGNLLHLTPKEYGILELFLRNPRRIFSRSAILDHIWPSGEFPQEDAVSTQIKGLRQKLKAAGISTNLIDTVYGFGYRLKVPTEKNDPSLPPLPRGGRGGYSPGLEISHPPITKREPGGYSPGLEISHPPITKREPGGYSPGLEISAPPSVPPLPRGGGIEKELDTENQEDSPFPRKFGQEMEPIETLPHPVPVPTPDKQQAQAALQEVLQQVWGQFKQSWEARMALFEQAIAQLTTGTLDQELQASVKAETHRLIGSLGSLGVPKGSEVARQIEQLLKLEPLGKYQARQLEELVIRLKQAVEDKPSTTATTPNFKIGSGRLLVVDDDVLLTEQIKLEANAWGFHVEVVTDLTTAKRSISSHLPDIIVLDLAFSHSQENGLTLLAELAQQAPSIPVLVLTAKNELRDRVEVARLGGNIFLEKPISPEAIVKAATQELNRTQKPEAKILIVDDDLYILAALYNLLTPWGFQVETLADPQQFWQTLATIVPDLLILDIEMPGFSGIELCQVVRSDPRWSDLPVLFLSGHKDADIVHQVFAVGADDYVQKPIVGPELMARILNRLERIRTLHRFADIDELTGTATRRKSILELEKLIHLAECQNQPLCFMILDLDHFKHINDQHGHETGDRVLELFGRYLKQFFRPKDIVARWGGEEFVLGLYGITQEQGAKRLTNFLETWCQQEFTGANYETFRVTFSAGVVEYSRNCTKLQELYVAADAALYQAKAMGRNRVLISGQVGLDSVSLNGTRC</sequence>
<evidence type="ECO:0000256" key="4">
    <source>
        <dbReference type="PROSITE-ProRule" id="PRU01091"/>
    </source>
</evidence>
<reference evidence="11" key="1">
    <citation type="submission" date="2019-02" db="EMBL/GenBank/DDBJ databases">
        <title>Draft genome sequence of Planktothrix agardhii NIES-905.</title>
        <authorList>
            <person name="Yamaguchi H."/>
            <person name="Suzuki S."/>
            <person name="Kawachi M."/>
        </authorList>
    </citation>
    <scope>NUCLEOTIDE SEQUENCE [LARGE SCALE GENOMIC DNA]</scope>
    <source>
        <strain evidence="11">CCAP 1459/11A</strain>
    </source>
</reference>
<dbReference type="InterPro" id="IPR001789">
    <property type="entry name" value="Sig_transdc_resp-reg_receiver"/>
</dbReference>
<dbReference type="AlphaFoldDB" id="A0A479ZQ69"/>
<protein>
    <submittedName>
        <fullName evidence="10">Multi-component Transcriptional regulator</fullName>
    </submittedName>
</protein>
<dbReference type="PANTHER" id="PTHR48111:SF15">
    <property type="entry name" value="OMPR SUBFAMILY"/>
    <property type="match status" value="1"/>
</dbReference>
<feature type="domain" description="Response regulatory" evidence="6">
    <location>
        <begin position="588"/>
        <end position="704"/>
    </location>
</feature>
<evidence type="ECO:0000313" key="10">
    <source>
        <dbReference type="EMBL" id="GCL34819.1"/>
    </source>
</evidence>
<dbReference type="PROSITE" id="PS50887">
    <property type="entry name" value="GGDEF"/>
    <property type="match status" value="1"/>
</dbReference>
<evidence type="ECO:0000259" key="6">
    <source>
        <dbReference type="PROSITE" id="PS50110"/>
    </source>
</evidence>
<dbReference type="CDD" id="cd00383">
    <property type="entry name" value="trans_reg_C"/>
    <property type="match status" value="1"/>
</dbReference>
<dbReference type="InterPro" id="IPR001867">
    <property type="entry name" value="OmpR/PhoB-type_DNA-bd"/>
</dbReference>
<dbReference type="PROSITE" id="PS50894">
    <property type="entry name" value="HPT"/>
    <property type="match status" value="1"/>
</dbReference>
<keyword evidence="3" id="KW-0597">Phosphoprotein</keyword>
<feature type="DNA-binding region" description="OmpR/PhoB-type" evidence="4">
    <location>
        <begin position="124"/>
        <end position="223"/>
    </location>
</feature>
<evidence type="ECO:0000259" key="9">
    <source>
        <dbReference type="PROSITE" id="PS51755"/>
    </source>
</evidence>
<proteinExistence type="predicted"/>
<evidence type="ECO:0000259" key="7">
    <source>
        <dbReference type="PROSITE" id="PS50887"/>
    </source>
</evidence>
<dbReference type="GO" id="GO:0000156">
    <property type="term" value="F:phosphorelay response regulator activity"/>
    <property type="evidence" value="ECO:0007669"/>
    <property type="project" value="TreeGrafter"/>
</dbReference>
<feature type="region of interest" description="Disordered" evidence="5">
    <location>
        <begin position="225"/>
        <end position="319"/>
    </location>
</feature>
<evidence type="ECO:0000256" key="3">
    <source>
        <dbReference type="PROSITE-ProRule" id="PRU00169"/>
    </source>
</evidence>
<dbReference type="Pfam" id="PF00486">
    <property type="entry name" value="Trans_reg_C"/>
    <property type="match status" value="1"/>
</dbReference>
<dbReference type="InterPro" id="IPR036388">
    <property type="entry name" value="WH-like_DNA-bd_sf"/>
</dbReference>
<name>A0A479ZQ69_PLAAG</name>
<dbReference type="SMART" id="SM00448">
    <property type="entry name" value="REC"/>
    <property type="match status" value="3"/>
</dbReference>
<dbReference type="InterPro" id="IPR000160">
    <property type="entry name" value="GGDEF_dom"/>
</dbReference>
<dbReference type="Gene3D" id="1.20.120.160">
    <property type="entry name" value="HPT domain"/>
    <property type="match status" value="1"/>
</dbReference>
<dbReference type="Pfam" id="PF01627">
    <property type="entry name" value="Hpt"/>
    <property type="match status" value="1"/>
</dbReference>
<evidence type="ECO:0000259" key="8">
    <source>
        <dbReference type="PROSITE" id="PS50894"/>
    </source>
</evidence>
<dbReference type="EMBL" id="BJCD01000026">
    <property type="protein sequence ID" value="GCL34819.1"/>
    <property type="molecule type" value="Genomic_DNA"/>
</dbReference>
<dbReference type="InterPro" id="IPR039420">
    <property type="entry name" value="WalR-like"/>
</dbReference>
<gene>
    <name evidence="10" type="ORF">PA905_17990</name>
</gene>
<organism evidence="10 11">
    <name type="scientific">Planktothrix agardhii CCAP 1459/11A</name>
    <dbReference type="NCBI Taxonomy" id="282420"/>
    <lineage>
        <taxon>Bacteria</taxon>
        <taxon>Bacillati</taxon>
        <taxon>Cyanobacteriota</taxon>
        <taxon>Cyanophyceae</taxon>
        <taxon>Oscillatoriophycideae</taxon>
        <taxon>Oscillatoriales</taxon>
        <taxon>Microcoleaceae</taxon>
        <taxon>Planktothrix</taxon>
    </lineage>
</organism>
<evidence type="ECO:0000256" key="5">
    <source>
        <dbReference type="SAM" id="MobiDB-lite"/>
    </source>
</evidence>
<dbReference type="FunFam" id="3.30.70.270:FF:000001">
    <property type="entry name" value="Diguanylate cyclase domain protein"/>
    <property type="match status" value="1"/>
</dbReference>
<feature type="domain" description="Response regulatory" evidence="6">
    <location>
        <begin position="463"/>
        <end position="579"/>
    </location>
</feature>
<dbReference type="Proteomes" id="UP000299794">
    <property type="component" value="Unassembled WGS sequence"/>
</dbReference>
<dbReference type="InterPro" id="IPR029787">
    <property type="entry name" value="Nucleotide_cyclase"/>
</dbReference>
<keyword evidence="1 4" id="KW-0238">DNA-binding</keyword>
<dbReference type="InterPro" id="IPR011006">
    <property type="entry name" value="CheY-like_superfamily"/>
</dbReference>
<feature type="modified residue" description="4-aspartylphosphate" evidence="3">
    <location>
        <position position="637"/>
    </location>
</feature>
<dbReference type="GO" id="GO:0006355">
    <property type="term" value="P:regulation of DNA-templated transcription"/>
    <property type="evidence" value="ECO:0007669"/>
    <property type="project" value="InterPro"/>
</dbReference>
<feature type="modified residue" description="4-aspartylphosphate" evidence="3">
    <location>
        <position position="512"/>
    </location>
</feature>
<evidence type="ECO:0000313" key="11">
    <source>
        <dbReference type="Proteomes" id="UP000299794"/>
    </source>
</evidence>
<feature type="domain" description="HPt" evidence="8">
    <location>
        <begin position="348"/>
        <end position="454"/>
    </location>
</feature>
<dbReference type="Gene3D" id="6.10.250.690">
    <property type="match status" value="1"/>
</dbReference>
<dbReference type="Gene3D" id="1.10.10.10">
    <property type="entry name" value="Winged helix-like DNA-binding domain superfamily/Winged helix DNA-binding domain"/>
    <property type="match status" value="1"/>
</dbReference>
<dbReference type="PROSITE" id="PS51755">
    <property type="entry name" value="OMPR_PHOB"/>
    <property type="match status" value="1"/>
</dbReference>
<comment type="caution">
    <text evidence="10">The sequence shown here is derived from an EMBL/GenBank/DDBJ whole genome shotgun (WGS) entry which is preliminary data.</text>
</comment>
<dbReference type="PROSITE" id="PS50110">
    <property type="entry name" value="RESPONSE_REGULATORY"/>
    <property type="match status" value="3"/>
</dbReference>
<dbReference type="SUPFAM" id="SSF47226">
    <property type="entry name" value="Histidine-containing phosphotransfer domain, HPT domain"/>
    <property type="match status" value="1"/>
</dbReference>
<dbReference type="SUPFAM" id="SSF55073">
    <property type="entry name" value="Nucleotide cyclase"/>
    <property type="match status" value="1"/>
</dbReference>
<feature type="domain" description="OmpR/PhoB-type" evidence="9">
    <location>
        <begin position="124"/>
        <end position="223"/>
    </location>
</feature>
<dbReference type="InterPro" id="IPR043128">
    <property type="entry name" value="Rev_trsase/Diguanyl_cyclase"/>
</dbReference>
<dbReference type="GO" id="GO:0032993">
    <property type="term" value="C:protein-DNA complex"/>
    <property type="evidence" value="ECO:0007669"/>
    <property type="project" value="TreeGrafter"/>
</dbReference>
<dbReference type="CDD" id="cd01949">
    <property type="entry name" value="GGDEF"/>
    <property type="match status" value="1"/>
</dbReference>
<dbReference type="SUPFAM" id="SSF52172">
    <property type="entry name" value="CheY-like"/>
    <property type="match status" value="3"/>
</dbReference>
<feature type="modified residue" description="4-aspartylphosphate" evidence="3">
    <location>
        <position position="51"/>
    </location>
</feature>
<dbReference type="InterPro" id="IPR036641">
    <property type="entry name" value="HPT_dom_sf"/>
</dbReference>
<feature type="modified residue" description="Phosphohistidine" evidence="2">
    <location>
        <position position="395"/>
    </location>
</feature>
<dbReference type="Gene3D" id="3.30.70.270">
    <property type="match status" value="1"/>
</dbReference>
<feature type="domain" description="GGDEF" evidence="7">
    <location>
        <begin position="744"/>
        <end position="878"/>
    </location>
</feature>
<dbReference type="Gene3D" id="3.40.50.2300">
    <property type="match status" value="3"/>
</dbReference>
<dbReference type="NCBIfam" id="TIGR00254">
    <property type="entry name" value="GGDEF"/>
    <property type="match status" value="1"/>
</dbReference>
<dbReference type="InterPro" id="IPR008207">
    <property type="entry name" value="Sig_transdc_His_kin_Hpt_dom"/>
</dbReference>
<dbReference type="RefSeq" id="WP_141292986.1">
    <property type="nucleotide sequence ID" value="NZ_BJCD01000026.1"/>
</dbReference>
<feature type="domain" description="Response regulatory" evidence="6">
    <location>
        <begin position="2"/>
        <end position="116"/>
    </location>
</feature>
<dbReference type="Pfam" id="PF00072">
    <property type="entry name" value="Response_reg"/>
    <property type="match status" value="3"/>
</dbReference>
<dbReference type="SMART" id="SM00267">
    <property type="entry name" value="GGDEF"/>
    <property type="match status" value="1"/>
</dbReference>
<dbReference type="SMART" id="SM00862">
    <property type="entry name" value="Trans_reg_C"/>
    <property type="match status" value="1"/>
</dbReference>
<dbReference type="GO" id="GO:0005829">
    <property type="term" value="C:cytosol"/>
    <property type="evidence" value="ECO:0007669"/>
    <property type="project" value="TreeGrafter"/>
</dbReference>
<evidence type="ECO:0000256" key="1">
    <source>
        <dbReference type="ARBA" id="ARBA00023125"/>
    </source>
</evidence>